<gene>
    <name evidence="2" type="ORF">AAM4_0752</name>
</gene>
<organism evidence="2">
    <name type="scientific">Actinomyces succiniciruminis</name>
    <dbReference type="NCBI Taxonomy" id="1522002"/>
    <lineage>
        <taxon>Bacteria</taxon>
        <taxon>Bacillati</taxon>
        <taxon>Actinomycetota</taxon>
        <taxon>Actinomycetes</taxon>
        <taxon>Actinomycetales</taxon>
        <taxon>Actinomycetaceae</taxon>
        <taxon>Actinomyces</taxon>
    </lineage>
</organism>
<reference evidence="2" key="1">
    <citation type="submission" date="2014-07" db="EMBL/GenBank/DDBJ databases">
        <authorList>
            <person name="Zhang J.E."/>
            <person name="Yang H."/>
            <person name="Guo J."/>
            <person name="Deng Z."/>
            <person name="Luo H."/>
            <person name="Luo M."/>
            <person name="Zhao B."/>
        </authorList>
    </citation>
    <scope>NUCLEOTIDE SEQUENCE</scope>
    <source>
        <strain evidence="2">AM4</strain>
    </source>
</reference>
<accession>A0A1L7RMR3</accession>
<dbReference type="InterPro" id="IPR052345">
    <property type="entry name" value="Rad_response_metalloprotease"/>
</dbReference>
<proteinExistence type="predicted"/>
<dbReference type="PANTHER" id="PTHR43236:SF1">
    <property type="entry name" value="BLL7220 PROTEIN"/>
    <property type="match status" value="1"/>
</dbReference>
<protein>
    <submittedName>
        <fullName evidence="2">PF06114 domain protein</fullName>
    </submittedName>
</protein>
<dbReference type="AlphaFoldDB" id="A0A1L7RMR3"/>
<sequence>MKFRGMTVGEIRRQAAKDADEILTKYWDGSFPVNPVPIARDLGASVFLAQLGDDEYGRLESDSAGPNIYIDRDQPAKRKVFTCAHEIGHLVSHADEPEAVFVDKRSDEGRGTASEIYANEFAGNLLMPPDEVRELHTFGEDAASMADHFGVSLQAMSYRLRVLGLLSQ</sequence>
<dbReference type="EMBL" id="LK995479">
    <property type="protein sequence ID" value="CED90584.1"/>
    <property type="molecule type" value="Genomic_DNA"/>
</dbReference>
<evidence type="ECO:0000313" key="2">
    <source>
        <dbReference type="EMBL" id="CED90584.1"/>
    </source>
</evidence>
<dbReference type="Pfam" id="PF06114">
    <property type="entry name" value="Peptidase_M78"/>
    <property type="match status" value="1"/>
</dbReference>
<dbReference type="Gene3D" id="1.10.10.2910">
    <property type="match status" value="1"/>
</dbReference>
<feature type="domain" description="IrrE N-terminal-like" evidence="1">
    <location>
        <begin position="40"/>
        <end position="160"/>
    </location>
</feature>
<evidence type="ECO:0000259" key="1">
    <source>
        <dbReference type="Pfam" id="PF06114"/>
    </source>
</evidence>
<name>A0A1L7RMR3_9ACTO</name>
<dbReference type="InterPro" id="IPR010359">
    <property type="entry name" value="IrrE_HExxH"/>
</dbReference>
<dbReference type="PANTHER" id="PTHR43236">
    <property type="entry name" value="ANTITOXIN HIGA1"/>
    <property type="match status" value="1"/>
</dbReference>